<proteinExistence type="predicted"/>
<dbReference type="AlphaFoldDB" id="A0A8K0J8G6"/>
<reference evidence="10" key="1">
    <citation type="journal article" date="2020" name="bioRxiv">
        <title>Whole genome comparisons of ergot fungi reveals the divergence and evolution of species within the genus Claviceps are the result of varying mechanisms driving genome evolution and host range expansion.</title>
        <authorList>
            <person name="Wyka S.A."/>
            <person name="Mondo S.J."/>
            <person name="Liu M."/>
            <person name="Dettman J."/>
            <person name="Nalam V."/>
            <person name="Broders K.D."/>
        </authorList>
    </citation>
    <scope>NUCLEOTIDE SEQUENCE</scope>
    <source>
        <strain evidence="10">CCC 489</strain>
    </source>
</reference>
<keyword evidence="6" id="KW-0067">ATP-binding</keyword>
<keyword evidence="4" id="KW-0547">Nucleotide-binding</keyword>
<keyword evidence="3" id="KW-0808">Transferase</keyword>
<dbReference type="InterPro" id="IPR000719">
    <property type="entry name" value="Prot_kinase_dom"/>
</dbReference>
<evidence type="ECO:0000256" key="4">
    <source>
        <dbReference type="ARBA" id="ARBA00022741"/>
    </source>
</evidence>
<dbReference type="GO" id="GO:0005524">
    <property type="term" value="F:ATP binding"/>
    <property type="evidence" value="ECO:0007669"/>
    <property type="project" value="UniProtKB-KW"/>
</dbReference>
<protein>
    <recommendedName>
        <fullName evidence="1">non-specific serine/threonine protein kinase</fullName>
        <ecNumber evidence="1">2.7.11.1</ecNumber>
    </recommendedName>
</protein>
<evidence type="ECO:0000256" key="7">
    <source>
        <dbReference type="ARBA" id="ARBA00047899"/>
    </source>
</evidence>
<dbReference type="PANTHER" id="PTHR24363">
    <property type="entry name" value="SERINE/THREONINE PROTEIN KINASE"/>
    <property type="match status" value="1"/>
</dbReference>
<dbReference type="OrthoDB" id="4062651at2759"/>
<evidence type="ECO:0000256" key="5">
    <source>
        <dbReference type="ARBA" id="ARBA00022777"/>
    </source>
</evidence>
<evidence type="ECO:0000313" key="11">
    <source>
        <dbReference type="Proteomes" id="UP000811619"/>
    </source>
</evidence>
<feature type="domain" description="Protein kinase" evidence="9">
    <location>
        <begin position="1"/>
        <end position="152"/>
    </location>
</feature>
<dbReference type="SUPFAM" id="SSF56112">
    <property type="entry name" value="Protein kinase-like (PK-like)"/>
    <property type="match status" value="1"/>
</dbReference>
<accession>A0A8K0J8G6</accession>
<dbReference type="InterPro" id="IPR011009">
    <property type="entry name" value="Kinase-like_dom_sf"/>
</dbReference>
<evidence type="ECO:0000259" key="9">
    <source>
        <dbReference type="PROSITE" id="PS50011"/>
    </source>
</evidence>
<gene>
    <name evidence="10" type="ORF">E4U42_002331</name>
</gene>
<evidence type="ECO:0000256" key="2">
    <source>
        <dbReference type="ARBA" id="ARBA00022527"/>
    </source>
</evidence>
<dbReference type="EC" id="2.7.11.1" evidence="1"/>
<dbReference type="Proteomes" id="UP000811619">
    <property type="component" value="Unassembled WGS sequence"/>
</dbReference>
<dbReference type="PANTHER" id="PTHR24363:SF0">
    <property type="entry name" value="SERINE_THREONINE KINASE LIKE DOMAIN CONTAINING 1"/>
    <property type="match status" value="1"/>
</dbReference>
<name>A0A8K0J8G6_9HYPO</name>
<comment type="caution">
    <text evidence="10">The sequence shown here is derived from an EMBL/GenBank/DDBJ whole genome shotgun (WGS) entry which is preliminary data.</text>
</comment>
<comment type="catalytic activity">
    <reaction evidence="7">
        <text>L-threonyl-[protein] + ATP = O-phospho-L-threonyl-[protein] + ADP + H(+)</text>
        <dbReference type="Rhea" id="RHEA:46608"/>
        <dbReference type="Rhea" id="RHEA-COMP:11060"/>
        <dbReference type="Rhea" id="RHEA-COMP:11605"/>
        <dbReference type="ChEBI" id="CHEBI:15378"/>
        <dbReference type="ChEBI" id="CHEBI:30013"/>
        <dbReference type="ChEBI" id="CHEBI:30616"/>
        <dbReference type="ChEBI" id="CHEBI:61977"/>
        <dbReference type="ChEBI" id="CHEBI:456216"/>
        <dbReference type="EC" id="2.7.11.1"/>
    </reaction>
</comment>
<evidence type="ECO:0000256" key="3">
    <source>
        <dbReference type="ARBA" id="ARBA00022679"/>
    </source>
</evidence>
<keyword evidence="5" id="KW-0418">Kinase</keyword>
<comment type="catalytic activity">
    <reaction evidence="8">
        <text>L-seryl-[protein] + ATP = O-phospho-L-seryl-[protein] + ADP + H(+)</text>
        <dbReference type="Rhea" id="RHEA:17989"/>
        <dbReference type="Rhea" id="RHEA-COMP:9863"/>
        <dbReference type="Rhea" id="RHEA-COMP:11604"/>
        <dbReference type="ChEBI" id="CHEBI:15378"/>
        <dbReference type="ChEBI" id="CHEBI:29999"/>
        <dbReference type="ChEBI" id="CHEBI:30616"/>
        <dbReference type="ChEBI" id="CHEBI:83421"/>
        <dbReference type="ChEBI" id="CHEBI:456216"/>
        <dbReference type="EC" id="2.7.11.1"/>
    </reaction>
</comment>
<organism evidence="10 11">
    <name type="scientific">Claviceps africana</name>
    <dbReference type="NCBI Taxonomy" id="83212"/>
    <lineage>
        <taxon>Eukaryota</taxon>
        <taxon>Fungi</taxon>
        <taxon>Dikarya</taxon>
        <taxon>Ascomycota</taxon>
        <taxon>Pezizomycotina</taxon>
        <taxon>Sordariomycetes</taxon>
        <taxon>Hypocreomycetidae</taxon>
        <taxon>Hypocreales</taxon>
        <taxon>Clavicipitaceae</taxon>
        <taxon>Claviceps</taxon>
    </lineage>
</organism>
<dbReference type="Pfam" id="PF00069">
    <property type="entry name" value="Pkinase"/>
    <property type="match status" value="1"/>
</dbReference>
<evidence type="ECO:0000256" key="1">
    <source>
        <dbReference type="ARBA" id="ARBA00012513"/>
    </source>
</evidence>
<evidence type="ECO:0000313" key="10">
    <source>
        <dbReference type="EMBL" id="KAG5927354.1"/>
    </source>
</evidence>
<keyword evidence="2" id="KW-0723">Serine/threonine-protein kinase</keyword>
<evidence type="ECO:0000256" key="8">
    <source>
        <dbReference type="ARBA" id="ARBA00048679"/>
    </source>
</evidence>
<evidence type="ECO:0000256" key="6">
    <source>
        <dbReference type="ARBA" id="ARBA00022840"/>
    </source>
</evidence>
<keyword evidence="11" id="KW-1185">Reference proteome</keyword>
<dbReference type="GO" id="GO:0004674">
    <property type="term" value="F:protein serine/threonine kinase activity"/>
    <property type="evidence" value="ECO:0007669"/>
    <property type="project" value="UniProtKB-KW"/>
</dbReference>
<dbReference type="Gene3D" id="1.10.510.10">
    <property type="entry name" value="Transferase(Phosphotransferase) domain 1"/>
    <property type="match status" value="1"/>
</dbReference>
<sequence length="153" mass="17641">MFADLLFGQMLQALDYIATHKYIHRHVKPANILFAKSETEEFTFYLGDFGVSKPVDTRANQVETPMFAAPKVHWQGSKQTTKVDVWSLFVPMLWVLDVDRFRSKAHKLERENFLAWISKLAASPSMAPIPEMVRIGPEERASAAQMLFHLYIR</sequence>
<dbReference type="PROSITE" id="PS50011">
    <property type="entry name" value="PROTEIN_KINASE_DOM"/>
    <property type="match status" value="1"/>
</dbReference>
<dbReference type="EMBL" id="SRPY01000187">
    <property type="protein sequence ID" value="KAG5927354.1"/>
    <property type="molecule type" value="Genomic_DNA"/>
</dbReference>